<accession>A0A1S6J0P7</accession>
<evidence type="ECO:0000256" key="1">
    <source>
        <dbReference type="ARBA" id="ARBA00002254"/>
    </source>
</evidence>
<evidence type="ECO:0000313" key="12">
    <source>
        <dbReference type="Proteomes" id="UP000189464"/>
    </source>
</evidence>
<keyword evidence="7 10" id="KW-0283">Flagellar rotation</keyword>
<evidence type="ECO:0000256" key="3">
    <source>
        <dbReference type="ARBA" id="ARBA00008281"/>
    </source>
</evidence>
<organism evidence="11 12">
    <name type="scientific">Desulforamulus ferrireducens</name>
    <dbReference type="NCBI Taxonomy" id="1833852"/>
    <lineage>
        <taxon>Bacteria</taxon>
        <taxon>Bacillati</taxon>
        <taxon>Bacillota</taxon>
        <taxon>Clostridia</taxon>
        <taxon>Eubacteriales</taxon>
        <taxon>Peptococcaceae</taxon>
        <taxon>Desulforamulus</taxon>
    </lineage>
</organism>
<sequence length="152" mass="17052">MQNKKFFTVRTLLIILIILVLLTGLGVGGYIFYAGTTGTVRVAGPNPQKMATYSMGSLLVNLADPGGSNFMRLTPVLEYEQNKQNKKLGEELSQKKAALQDCIIRVIRKKKLTDVQPPESIDKVAAEIKEEVNKNLHEGEIYRVYFSEYLTQ</sequence>
<comment type="subcellular location">
    <subcellularLocation>
        <location evidence="2">Cell membrane</location>
        <topology evidence="2">Single-pass membrane protein</topology>
    </subcellularLocation>
</comment>
<keyword evidence="8 10" id="KW-1133">Transmembrane helix</keyword>
<dbReference type="InterPro" id="IPR005503">
    <property type="entry name" value="FliL"/>
</dbReference>
<dbReference type="GO" id="GO:0006935">
    <property type="term" value="P:chemotaxis"/>
    <property type="evidence" value="ECO:0007669"/>
    <property type="project" value="UniProtKB-KW"/>
</dbReference>
<evidence type="ECO:0000256" key="8">
    <source>
        <dbReference type="ARBA" id="ARBA00022989"/>
    </source>
</evidence>
<protein>
    <recommendedName>
        <fullName evidence="10">Flagellar protein FliL</fullName>
    </recommendedName>
</protein>
<comment type="function">
    <text evidence="1 10">Controls the rotational direction of flagella during chemotaxis.</text>
</comment>
<keyword evidence="6 10" id="KW-0812">Transmembrane</keyword>
<dbReference type="Pfam" id="PF03748">
    <property type="entry name" value="FliL"/>
    <property type="match status" value="1"/>
</dbReference>
<dbReference type="AlphaFoldDB" id="A0A1S6J0P7"/>
<keyword evidence="12" id="KW-1185">Reference proteome</keyword>
<keyword evidence="9 10" id="KW-0472">Membrane</keyword>
<dbReference type="STRING" id="1833852.B0537_12430"/>
<keyword evidence="4 10" id="KW-1003">Cell membrane</keyword>
<evidence type="ECO:0000256" key="5">
    <source>
        <dbReference type="ARBA" id="ARBA00022500"/>
    </source>
</evidence>
<dbReference type="GO" id="GO:0005886">
    <property type="term" value="C:plasma membrane"/>
    <property type="evidence" value="ECO:0007669"/>
    <property type="project" value="UniProtKB-SubCell"/>
</dbReference>
<reference evidence="11 12" key="1">
    <citation type="journal article" date="2016" name="Int. J. Syst. Evol. Microbiol.">
        <title>Desulfotomaculum ferrireducens sp. nov., a moderately thermophilic sulfate-reducing and dissimilatory Fe(III)-reducing bacterium isolated from compost.</title>
        <authorList>
            <person name="Yang G."/>
            <person name="Guo J."/>
            <person name="Zhuang L."/>
            <person name="Yuan Y."/>
            <person name="Zhou S."/>
        </authorList>
    </citation>
    <scope>NUCLEOTIDE SEQUENCE [LARGE SCALE GENOMIC DNA]</scope>
    <source>
        <strain evidence="11 12">GSS09</strain>
    </source>
</reference>
<evidence type="ECO:0000313" key="11">
    <source>
        <dbReference type="EMBL" id="AQS60604.1"/>
    </source>
</evidence>
<evidence type="ECO:0000256" key="2">
    <source>
        <dbReference type="ARBA" id="ARBA00004162"/>
    </source>
</evidence>
<keyword evidence="11" id="KW-0282">Flagellum</keyword>
<gene>
    <name evidence="11" type="ORF">B0537_12430</name>
</gene>
<keyword evidence="5 10" id="KW-0145">Chemotaxis</keyword>
<proteinExistence type="inferred from homology"/>
<dbReference type="GO" id="GO:0071978">
    <property type="term" value="P:bacterial-type flagellum-dependent swarming motility"/>
    <property type="evidence" value="ECO:0007669"/>
    <property type="project" value="TreeGrafter"/>
</dbReference>
<keyword evidence="11" id="KW-0966">Cell projection</keyword>
<evidence type="ECO:0000256" key="4">
    <source>
        <dbReference type="ARBA" id="ARBA00022475"/>
    </source>
</evidence>
<dbReference type="PANTHER" id="PTHR35091">
    <property type="entry name" value="FLAGELLAR PROTEIN FLIL"/>
    <property type="match status" value="1"/>
</dbReference>
<name>A0A1S6J0P7_9FIRM</name>
<dbReference type="EMBL" id="CP019698">
    <property type="protein sequence ID" value="AQS60604.1"/>
    <property type="molecule type" value="Genomic_DNA"/>
</dbReference>
<dbReference type="Proteomes" id="UP000189464">
    <property type="component" value="Chromosome"/>
</dbReference>
<dbReference type="GO" id="GO:0009425">
    <property type="term" value="C:bacterial-type flagellum basal body"/>
    <property type="evidence" value="ECO:0007669"/>
    <property type="project" value="InterPro"/>
</dbReference>
<dbReference type="PANTHER" id="PTHR35091:SF2">
    <property type="entry name" value="FLAGELLAR PROTEIN FLIL"/>
    <property type="match status" value="1"/>
</dbReference>
<keyword evidence="11" id="KW-0969">Cilium</keyword>
<evidence type="ECO:0000256" key="7">
    <source>
        <dbReference type="ARBA" id="ARBA00022779"/>
    </source>
</evidence>
<evidence type="ECO:0000256" key="10">
    <source>
        <dbReference type="RuleBase" id="RU364125"/>
    </source>
</evidence>
<evidence type="ECO:0000256" key="6">
    <source>
        <dbReference type="ARBA" id="ARBA00022692"/>
    </source>
</evidence>
<feature type="transmembrane region" description="Helical" evidence="10">
    <location>
        <begin position="12"/>
        <end position="33"/>
    </location>
</feature>
<dbReference type="OrthoDB" id="166089at2"/>
<dbReference type="KEGG" id="dfg:B0537_12430"/>
<comment type="similarity">
    <text evidence="3 10">Belongs to the FliL family.</text>
</comment>
<evidence type="ECO:0000256" key="9">
    <source>
        <dbReference type="ARBA" id="ARBA00023136"/>
    </source>
</evidence>